<dbReference type="InterPro" id="IPR042099">
    <property type="entry name" value="ANL_N_sf"/>
</dbReference>
<reference evidence="3" key="1">
    <citation type="journal article" date="2019" name="Int. J. Syst. Evol. Microbiol.">
        <title>The Global Catalogue of Microorganisms (GCM) 10K type strain sequencing project: providing services to taxonomists for standard genome sequencing and annotation.</title>
        <authorList>
            <consortium name="The Broad Institute Genomics Platform"/>
            <consortium name="The Broad Institute Genome Sequencing Center for Infectious Disease"/>
            <person name="Wu L."/>
            <person name="Ma J."/>
        </authorList>
    </citation>
    <scope>NUCLEOTIDE SEQUENCE [LARGE SCALE GENOMIC DNA]</scope>
    <source>
        <strain evidence="3">JCM 17440</strain>
    </source>
</reference>
<evidence type="ECO:0000313" key="2">
    <source>
        <dbReference type="EMBL" id="GAA4227851.1"/>
    </source>
</evidence>
<dbReference type="InterPro" id="IPR000873">
    <property type="entry name" value="AMP-dep_synth/lig_dom"/>
</dbReference>
<dbReference type="Proteomes" id="UP001501710">
    <property type="component" value="Unassembled WGS sequence"/>
</dbReference>
<comment type="caution">
    <text evidence="2">The sequence shown here is derived from an EMBL/GenBank/DDBJ whole genome shotgun (WGS) entry which is preliminary data.</text>
</comment>
<dbReference type="PANTHER" id="PTHR43767">
    <property type="entry name" value="LONG-CHAIN-FATTY-ACID--COA LIGASE"/>
    <property type="match status" value="1"/>
</dbReference>
<feature type="domain" description="AMP-dependent synthetase/ligase" evidence="1">
    <location>
        <begin position="45"/>
        <end position="355"/>
    </location>
</feature>
<evidence type="ECO:0000313" key="3">
    <source>
        <dbReference type="Proteomes" id="UP001501710"/>
    </source>
</evidence>
<dbReference type="EMBL" id="BAABAS010000004">
    <property type="protein sequence ID" value="GAA4227851.1"/>
    <property type="molecule type" value="Genomic_DNA"/>
</dbReference>
<evidence type="ECO:0000259" key="1">
    <source>
        <dbReference type="Pfam" id="PF00501"/>
    </source>
</evidence>
<dbReference type="PANTHER" id="PTHR43767:SF10">
    <property type="entry name" value="SURFACTIN SYNTHASE SUBUNIT 1"/>
    <property type="match status" value="1"/>
</dbReference>
<dbReference type="InterPro" id="IPR045851">
    <property type="entry name" value="AMP-bd_C_sf"/>
</dbReference>
<organism evidence="2 3">
    <name type="scientific">Actinomadura meridiana</name>
    <dbReference type="NCBI Taxonomy" id="559626"/>
    <lineage>
        <taxon>Bacteria</taxon>
        <taxon>Bacillati</taxon>
        <taxon>Actinomycetota</taxon>
        <taxon>Actinomycetes</taxon>
        <taxon>Streptosporangiales</taxon>
        <taxon>Thermomonosporaceae</taxon>
        <taxon>Actinomadura</taxon>
    </lineage>
</organism>
<dbReference type="RefSeq" id="WP_344892269.1">
    <property type="nucleotide sequence ID" value="NZ_BAABAS010000004.1"/>
</dbReference>
<dbReference type="Gene3D" id="3.30.300.30">
    <property type="match status" value="1"/>
</dbReference>
<sequence length="490" mass="52093">MALLTPDTARMRRAPVLVRDLLALADERGFRLEDAAGRELPATRVRQAALDTAGRLEDIAGSGDGDAVLIRVNDFVASAIAMLGTWMWGGVPVPVPLTAPPPFLAQVTAECRPAARITPAGTDLAVAVGVPAGDPPSALTSMSAAHDIALVLYTSGSTGTPKGILVPPEAVDFSTRSIQRYLGLTEWDRIVSPIVPHFDYGLYQLLLALAADCALTAVPALFVDDVIDVIRDRHGTVLPLVPSIAGPLTARMADLRCTAESVRLITSTGSHLGTPLIARLRDVFPRSQVMPMYGLTECKRVSYLAPPLVDGKPGSVGRPMSGVTCRVVDPDGRTVPDGETGELVVRGPNLALGYLGDERLTDQVFRPVSGGRELWTGDLFTRDADGHLYHRGRRDDLVKVADQRVSLREVEDALRAVPGVIDALAWVDGGTLKASVVAGPPAGDARWVKRELRRGVRLPAMVPADVVVAERLPAGPTGKPARPRPASAYH</sequence>
<dbReference type="InterPro" id="IPR020845">
    <property type="entry name" value="AMP-binding_CS"/>
</dbReference>
<name>A0ABP8BW52_9ACTN</name>
<proteinExistence type="predicted"/>
<accession>A0ABP8BW52</accession>
<keyword evidence="3" id="KW-1185">Reference proteome</keyword>
<dbReference type="Gene3D" id="3.40.50.12780">
    <property type="entry name" value="N-terminal domain of ligase-like"/>
    <property type="match status" value="1"/>
</dbReference>
<gene>
    <name evidence="2" type="ORF">GCM10022254_16560</name>
</gene>
<dbReference type="Pfam" id="PF00501">
    <property type="entry name" value="AMP-binding"/>
    <property type="match status" value="1"/>
</dbReference>
<dbReference type="SUPFAM" id="SSF56801">
    <property type="entry name" value="Acetyl-CoA synthetase-like"/>
    <property type="match status" value="1"/>
</dbReference>
<dbReference type="PROSITE" id="PS00455">
    <property type="entry name" value="AMP_BINDING"/>
    <property type="match status" value="1"/>
</dbReference>
<dbReference type="InterPro" id="IPR050237">
    <property type="entry name" value="ATP-dep_AMP-bd_enzyme"/>
</dbReference>
<protein>
    <submittedName>
        <fullName evidence="2">AMP-binding protein</fullName>
    </submittedName>
</protein>